<dbReference type="PANTHER" id="PTHR24115">
    <property type="entry name" value="KINESIN-RELATED"/>
    <property type="match status" value="1"/>
</dbReference>
<dbReference type="Gene3D" id="3.40.850.10">
    <property type="entry name" value="Kinesin motor domain"/>
    <property type="match status" value="1"/>
</dbReference>
<evidence type="ECO:0000256" key="3">
    <source>
        <dbReference type="ARBA" id="ARBA00023175"/>
    </source>
</evidence>
<dbReference type="InterPro" id="IPR019821">
    <property type="entry name" value="Kinesin_motor_CS"/>
</dbReference>
<protein>
    <submittedName>
        <fullName evidence="6">G10982 protein</fullName>
    </submittedName>
</protein>
<evidence type="ECO:0000256" key="2">
    <source>
        <dbReference type="ARBA" id="ARBA00022840"/>
    </source>
</evidence>
<name>A0ABP1G9C3_9CHLO</name>
<keyword evidence="1 4" id="KW-0547">Nucleotide-binding</keyword>
<dbReference type="InterPro" id="IPR001752">
    <property type="entry name" value="Kinesin_motor_dom"/>
</dbReference>
<dbReference type="Proteomes" id="UP001497392">
    <property type="component" value="Unassembled WGS sequence"/>
</dbReference>
<dbReference type="PROSITE" id="PS00411">
    <property type="entry name" value="KINESIN_MOTOR_1"/>
    <property type="match status" value="1"/>
</dbReference>
<keyword evidence="3 4" id="KW-0505">Motor protein</keyword>
<dbReference type="PRINTS" id="PR00380">
    <property type="entry name" value="KINESINHEAVY"/>
</dbReference>
<dbReference type="SMART" id="SM00129">
    <property type="entry name" value="KISc"/>
    <property type="match status" value="1"/>
</dbReference>
<evidence type="ECO:0000259" key="5">
    <source>
        <dbReference type="PROSITE" id="PS50067"/>
    </source>
</evidence>
<feature type="binding site" evidence="4">
    <location>
        <begin position="60"/>
        <end position="67"/>
    </location>
    <ligand>
        <name>ATP</name>
        <dbReference type="ChEBI" id="CHEBI:30616"/>
    </ligand>
</feature>
<dbReference type="InterPro" id="IPR027640">
    <property type="entry name" value="Kinesin-like_fam"/>
</dbReference>
<accession>A0ABP1G9C3</accession>
<dbReference type="SUPFAM" id="SSF52540">
    <property type="entry name" value="P-loop containing nucleoside triphosphate hydrolases"/>
    <property type="match status" value="1"/>
</dbReference>
<sequence length="245" mass="26033">MDNALEVVSQDGGTLYFLSDKVHGLPPDGLSNTQADIFSDVQDMMLDTLEGLNGCIMAYGQTGSGKTFTLAGNLDSSPDQGILTRSVNHLSKAIREGSDGNQIQVHLSMVEIFCESIRDLLSDGPGSTSWCPAVQRGKELGTIIARATEVAVTDYSELVELTQQALARRTMAPTSTNAASSRSHCLITFTVQRLLPDGSVMRGKLSLVDLAGSEHHENTLADVERGVPVDASLCVLGNVVKAVAK</sequence>
<keyword evidence="2 4" id="KW-0067">ATP-binding</keyword>
<evidence type="ECO:0000313" key="6">
    <source>
        <dbReference type="EMBL" id="CAL5227935.1"/>
    </source>
</evidence>
<dbReference type="PANTHER" id="PTHR24115:SF9">
    <property type="entry name" value="KINESIN HEAVY CHAIN"/>
    <property type="match status" value="1"/>
</dbReference>
<comment type="similarity">
    <text evidence="4">Belongs to the TRAFAC class myosin-kinesin ATPase superfamily. Kinesin family.</text>
</comment>
<evidence type="ECO:0000313" key="7">
    <source>
        <dbReference type="Proteomes" id="UP001497392"/>
    </source>
</evidence>
<evidence type="ECO:0000256" key="4">
    <source>
        <dbReference type="PROSITE-ProRule" id="PRU00283"/>
    </source>
</evidence>
<dbReference type="EMBL" id="CAXHTA020000017">
    <property type="protein sequence ID" value="CAL5227935.1"/>
    <property type="molecule type" value="Genomic_DNA"/>
</dbReference>
<feature type="domain" description="Kinesin motor" evidence="5">
    <location>
        <begin position="1"/>
        <end position="245"/>
    </location>
</feature>
<proteinExistence type="inferred from homology"/>
<dbReference type="InterPro" id="IPR027417">
    <property type="entry name" value="P-loop_NTPase"/>
</dbReference>
<dbReference type="PROSITE" id="PS50067">
    <property type="entry name" value="KINESIN_MOTOR_2"/>
    <property type="match status" value="1"/>
</dbReference>
<organism evidence="6 7">
    <name type="scientific">Coccomyxa viridis</name>
    <dbReference type="NCBI Taxonomy" id="1274662"/>
    <lineage>
        <taxon>Eukaryota</taxon>
        <taxon>Viridiplantae</taxon>
        <taxon>Chlorophyta</taxon>
        <taxon>core chlorophytes</taxon>
        <taxon>Trebouxiophyceae</taxon>
        <taxon>Trebouxiophyceae incertae sedis</taxon>
        <taxon>Coccomyxaceae</taxon>
        <taxon>Coccomyxa</taxon>
    </lineage>
</organism>
<keyword evidence="7" id="KW-1185">Reference proteome</keyword>
<gene>
    <name evidence="6" type="primary">g10982</name>
    <name evidence="6" type="ORF">VP750_LOCUS9841</name>
</gene>
<evidence type="ECO:0000256" key="1">
    <source>
        <dbReference type="ARBA" id="ARBA00022741"/>
    </source>
</evidence>
<dbReference type="Pfam" id="PF00225">
    <property type="entry name" value="Kinesin"/>
    <property type="match status" value="1"/>
</dbReference>
<reference evidence="6 7" key="1">
    <citation type="submission" date="2024-06" db="EMBL/GenBank/DDBJ databases">
        <authorList>
            <person name="Kraege A."/>
            <person name="Thomma B."/>
        </authorList>
    </citation>
    <scope>NUCLEOTIDE SEQUENCE [LARGE SCALE GENOMIC DNA]</scope>
</reference>
<dbReference type="InterPro" id="IPR036961">
    <property type="entry name" value="Kinesin_motor_dom_sf"/>
</dbReference>
<comment type="caution">
    <text evidence="6">The sequence shown here is derived from an EMBL/GenBank/DDBJ whole genome shotgun (WGS) entry which is preliminary data.</text>
</comment>